<organism evidence="4 5">
    <name type="scientific">Neobacillus niacini</name>
    <dbReference type="NCBI Taxonomy" id="86668"/>
    <lineage>
        <taxon>Bacteria</taxon>
        <taxon>Bacillati</taxon>
        <taxon>Bacillota</taxon>
        <taxon>Bacilli</taxon>
        <taxon>Bacillales</taxon>
        <taxon>Bacillaceae</taxon>
        <taxon>Neobacillus</taxon>
    </lineage>
</organism>
<dbReference type="SUPFAM" id="SSF56784">
    <property type="entry name" value="HAD-like"/>
    <property type="match status" value="1"/>
</dbReference>
<comment type="similarity">
    <text evidence="1 3">Belongs to the 5'(3')-deoxyribonucleotidase family.</text>
</comment>
<comment type="caution">
    <text evidence="4">The sequence shown here is derived from an EMBL/GenBank/DDBJ whole genome shotgun (WGS) entry which is preliminary data.</text>
</comment>
<dbReference type="InterPro" id="IPR009206">
    <property type="entry name" value="Nucleotidase_putative"/>
</dbReference>
<dbReference type="Gene3D" id="3.40.50.1000">
    <property type="entry name" value="HAD superfamily/HAD-like"/>
    <property type="match status" value="1"/>
</dbReference>
<dbReference type="InterPro" id="IPR052419">
    <property type="entry name" value="5_3-deoxyribonucleotidase-like"/>
</dbReference>
<reference evidence="5" key="1">
    <citation type="submission" date="2020-07" db="EMBL/GenBank/DDBJ databases">
        <authorList>
            <person name="Partida-Martinez L."/>
            <person name="Huntemann M."/>
            <person name="Clum A."/>
            <person name="Wang J."/>
            <person name="Palaniappan K."/>
            <person name="Ritter S."/>
            <person name="Chen I.-M."/>
            <person name="Stamatis D."/>
            <person name="Reddy T."/>
            <person name="O'Malley R."/>
            <person name="Daum C."/>
            <person name="Shapiro N."/>
            <person name="Ivanova N."/>
            <person name="Kyrpides N."/>
            <person name="Woyke T."/>
        </authorList>
    </citation>
    <scope>NUCLEOTIDE SEQUENCE [LARGE SCALE GENOMIC DNA]</scope>
    <source>
        <strain evidence="5">AT2.8</strain>
    </source>
</reference>
<evidence type="ECO:0000256" key="3">
    <source>
        <dbReference type="PIRNR" id="PIRNR021362"/>
    </source>
</evidence>
<reference evidence="5" key="2">
    <citation type="submission" date="2020-08" db="EMBL/GenBank/DDBJ databases">
        <title>The Agave Microbiome: Exploring the role of microbial communities in plant adaptations to desert environments.</title>
        <authorList>
            <person name="Partida-Martinez L.P."/>
        </authorList>
    </citation>
    <scope>NUCLEOTIDE SEQUENCE [LARGE SCALE GENOMIC DNA]</scope>
    <source>
        <strain evidence="5">AT2.8</strain>
    </source>
</reference>
<accession>A0A852TCN2</accession>
<dbReference type="Proteomes" id="UP000548423">
    <property type="component" value="Unassembled WGS sequence"/>
</dbReference>
<dbReference type="InterPro" id="IPR023214">
    <property type="entry name" value="HAD_sf"/>
</dbReference>
<dbReference type="PANTHER" id="PTHR35134">
    <property type="entry name" value="NUCLEOTIDASE YQFW-RELATED"/>
    <property type="match status" value="1"/>
</dbReference>
<name>A0A852TCN2_9BACI</name>
<dbReference type="AlphaFoldDB" id="A0A852TCN2"/>
<protein>
    <recommendedName>
        <fullName evidence="3">Nucleotidase</fullName>
        <ecNumber evidence="3">3.1.3.-</ecNumber>
    </recommendedName>
</protein>
<evidence type="ECO:0000256" key="1">
    <source>
        <dbReference type="ARBA" id="ARBA00009589"/>
    </source>
</evidence>
<evidence type="ECO:0000256" key="2">
    <source>
        <dbReference type="ARBA" id="ARBA00022801"/>
    </source>
</evidence>
<sequence length="196" mass="22927">MRKRFGIDIDGTVTCPSALIPFINEEFGLNLTLDDIIEYDLNKVVNVPDEEFSKWFIEKEPLMYEKSPLAMGAEKILNKWKKEHDLFFISARGPELLENTKTWFKKNGLYYHHIELIGSHDKVASAKYHNVDVFLEDKHDNAVMIHEECNIPVLLFNTPYNQDPIPNGVIRVNNWYEANDWVKNWLEKSKKSMALL</sequence>
<dbReference type="GO" id="GO:0016787">
    <property type="term" value="F:hydrolase activity"/>
    <property type="evidence" value="ECO:0007669"/>
    <property type="project" value="UniProtKB-KW"/>
</dbReference>
<dbReference type="EMBL" id="JACCBX010000003">
    <property type="protein sequence ID" value="NYE05054.1"/>
    <property type="molecule type" value="Genomic_DNA"/>
</dbReference>
<dbReference type="InterPro" id="IPR036412">
    <property type="entry name" value="HAD-like_sf"/>
</dbReference>
<dbReference type="PANTHER" id="PTHR35134:SF2">
    <property type="entry name" value="NUCLEOTIDASE YQFW-RELATED"/>
    <property type="match status" value="1"/>
</dbReference>
<keyword evidence="2 3" id="KW-0378">Hydrolase</keyword>
<dbReference type="PIRSF" id="PIRSF021362">
    <property type="entry name" value="UCP021362_HAD"/>
    <property type="match status" value="1"/>
</dbReference>
<evidence type="ECO:0000313" key="4">
    <source>
        <dbReference type="EMBL" id="NYE05054.1"/>
    </source>
</evidence>
<gene>
    <name evidence="4" type="ORF">F4694_001803</name>
</gene>
<evidence type="ECO:0000313" key="5">
    <source>
        <dbReference type="Proteomes" id="UP000548423"/>
    </source>
</evidence>
<proteinExistence type="inferred from homology"/>
<dbReference type="EC" id="3.1.3.-" evidence="3"/>